<evidence type="ECO:0000313" key="2">
    <source>
        <dbReference type="EMBL" id="KAF7762429.1"/>
    </source>
</evidence>
<evidence type="ECO:0000256" key="1">
    <source>
        <dbReference type="SAM" id="Phobius"/>
    </source>
</evidence>
<evidence type="ECO:0000313" key="3">
    <source>
        <dbReference type="Proteomes" id="UP000629468"/>
    </source>
</evidence>
<dbReference type="Proteomes" id="UP000629468">
    <property type="component" value="Unassembled WGS sequence"/>
</dbReference>
<keyword evidence="1" id="KW-0472">Membrane</keyword>
<feature type="transmembrane region" description="Helical" evidence="1">
    <location>
        <begin position="154"/>
        <end position="174"/>
    </location>
</feature>
<feature type="transmembrane region" description="Helical" evidence="1">
    <location>
        <begin position="180"/>
        <end position="204"/>
    </location>
</feature>
<keyword evidence="1" id="KW-0812">Transmembrane</keyword>
<sequence>MALIPSPGPACVSNQHLISMFIECTLHGIFLTLFISSTWLLTLRLGILRTRSLHVEKRERMSLAIYLCLGTMMFLCITGVWAFSWTRLLRPNLINEGSATSLYINTKLDQGSGSLNPGVVGRAVLFVAASKLSDAILTYRLWIITRKSMWMMSFPILVWIGYFVTCVALIIIYANNEIVSMQWVLVLICLSVCLNVYFTGSILYRVRKLGTLVRSGGGDILKAIVIIVESAAIYTIWLIVLIIANITHADAMGGVLSNGVAHIAGIVSMLVNVRVGLNWAWDGHPDSNTFSTQADTELRLSR</sequence>
<feature type="transmembrane region" description="Helical" evidence="1">
    <location>
        <begin position="20"/>
        <end position="42"/>
    </location>
</feature>
<feature type="transmembrane region" description="Helical" evidence="1">
    <location>
        <begin position="252"/>
        <end position="271"/>
    </location>
</feature>
<comment type="caution">
    <text evidence="2">The sequence shown here is derived from an EMBL/GenBank/DDBJ whole genome shotgun (WGS) entry which is preliminary data.</text>
</comment>
<gene>
    <name evidence="2" type="ORF">Agabi119p4_9022</name>
</gene>
<name>A0A8H7EXP9_AGABI</name>
<organism evidence="2 3">
    <name type="scientific">Agaricus bisporus var. burnettii</name>
    <dbReference type="NCBI Taxonomy" id="192524"/>
    <lineage>
        <taxon>Eukaryota</taxon>
        <taxon>Fungi</taxon>
        <taxon>Dikarya</taxon>
        <taxon>Basidiomycota</taxon>
        <taxon>Agaricomycotina</taxon>
        <taxon>Agaricomycetes</taxon>
        <taxon>Agaricomycetidae</taxon>
        <taxon>Agaricales</taxon>
        <taxon>Agaricineae</taxon>
        <taxon>Agaricaceae</taxon>
        <taxon>Agaricus</taxon>
    </lineage>
</organism>
<feature type="transmembrane region" description="Helical" evidence="1">
    <location>
        <begin position="224"/>
        <end position="246"/>
    </location>
</feature>
<reference evidence="2 3" key="1">
    <citation type="journal article" name="Sci. Rep.">
        <title>Telomere-to-telomere assembled and centromere annotated genomes of the two main subspecies of the button mushroom Agaricus bisporus reveal especially polymorphic chromosome ends.</title>
        <authorList>
            <person name="Sonnenberg A.S.M."/>
            <person name="Sedaghat-Telgerd N."/>
            <person name="Lavrijssen B."/>
            <person name="Ohm R.A."/>
            <person name="Hendrickx P.M."/>
            <person name="Scholtmeijer K."/>
            <person name="Baars J.J.P."/>
            <person name="van Peer A."/>
        </authorList>
    </citation>
    <scope>NUCLEOTIDE SEQUENCE [LARGE SCALE GENOMIC DNA]</scope>
    <source>
        <strain evidence="2 3">H119_p4</strain>
    </source>
</reference>
<accession>A0A8H7EXP9</accession>
<feature type="transmembrane region" description="Helical" evidence="1">
    <location>
        <begin position="123"/>
        <end position="142"/>
    </location>
</feature>
<proteinExistence type="predicted"/>
<dbReference type="EMBL" id="JABXXO010000012">
    <property type="protein sequence ID" value="KAF7762429.1"/>
    <property type="molecule type" value="Genomic_DNA"/>
</dbReference>
<feature type="transmembrane region" description="Helical" evidence="1">
    <location>
        <begin position="63"/>
        <end position="83"/>
    </location>
</feature>
<protein>
    <submittedName>
        <fullName evidence="2">Uncharacterized protein</fullName>
    </submittedName>
</protein>
<keyword evidence="1" id="KW-1133">Transmembrane helix</keyword>
<dbReference type="AlphaFoldDB" id="A0A8H7EXP9"/>